<dbReference type="GO" id="GO:0006265">
    <property type="term" value="P:DNA topological change"/>
    <property type="evidence" value="ECO:0007669"/>
    <property type="project" value="UniProtKB-UniRule"/>
</dbReference>
<keyword evidence="7 10" id="KW-0799">Topoisomerase</keyword>
<evidence type="ECO:0000259" key="12">
    <source>
        <dbReference type="PROSITE" id="PS52039"/>
    </source>
</evidence>
<dbReference type="NCBIfam" id="TIGR01051">
    <property type="entry name" value="topA_bact"/>
    <property type="match status" value="1"/>
</dbReference>
<keyword evidence="4" id="KW-0863">Zinc-finger</keyword>
<dbReference type="InterPro" id="IPR013498">
    <property type="entry name" value="Topo_IA_Znf"/>
</dbReference>
<dbReference type="Pfam" id="PF01751">
    <property type="entry name" value="Toprim"/>
    <property type="match status" value="1"/>
</dbReference>
<dbReference type="InterPro" id="IPR003602">
    <property type="entry name" value="Topo_IA_DNA-bd_dom"/>
</dbReference>
<dbReference type="InterPro" id="IPR028612">
    <property type="entry name" value="Topoisom_1_IA"/>
</dbReference>
<feature type="domain" description="Toprim" evidence="11">
    <location>
        <begin position="7"/>
        <end position="122"/>
    </location>
</feature>
<dbReference type="PANTHER" id="PTHR42785">
    <property type="entry name" value="DNA TOPOISOMERASE, TYPE IA, CORE"/>
    <property type="match status" value="1"/>
</dbReference>
<dbReference type="InterPro" id="IPR005733">
    <property type="entry name" value="TopoI_bac-type"/>
</dbReference>
<dbReference type="EMBL" id="CP000942">
    <property type="protein sequence ID" value="ACA33247.1"/>
    <property type="molecule type" value="Genomic_DNA"/>
</dbReference>
<dbReference type="InterPro" id="IPR000380">
    <property type="entry name" value="Topo_IA"/>
</dbReference>
<dbReference type="PRINTS" id="PR00417">
    <property type="entry name" value="PRTPISMRASEI"/>
</dbReference>
<keyword evidence="9 10" id="KW-0413">Isomerase</keyword>
<dbReference type="Gene3D" id="2.70.20.10">
    <property type="entry name" value="Topoisomerase I, domain 3"/>
    <property type="match status" value="1"/>
</dbReference>
<organism evidence="13 14">
    <name type="scientific">Ureaplasma parvum serovar 3 (strain ATCC 27815 / 27 / NCTC 11736)</name>
    <dbReference type="NCBI Taxonomy" id="505682"/>
    <lineage>
        <taxon>Bacteria</taxon>
        <taxon>Bacillati</taxon>
        <taxon>Mycoplasmatota</taxon>
        <taxon>Mycoplasmoidales</taxon>
        <taxon>Mycoplasmoidaceae</taxon>
        <taxon>Ureaplasma</taxon>
    </lineage>
</organism>
<feature type="site" description="Interaction with DNA" evidence="10">
    <location>
        <position position="149"/>
    </location>
</feature>
<evidence type="ECO:0000256" key="4">
    <source>
        <dbReference type="ARBA" id="ARBA00022771"/>
    </source>
</evidence>
<comment type="catalytic activity">
    <reaction evidence="1 10">
        <text>ATP-independent breakage of single-stranded DNA, followed by passage and rejoining.</text>
        <dbReference type="EC" id="5.6.2.1"/>
    </reaction>
</comment>
<evidence type="ECO:0000259" key="11">
    <source>
        <dbReference type="PROSITE" id="PS50880"/>
    </source>
</evidence>
<dbReference type="SMART" id="SM00437">
    <property type="entry name" value="TOP1Ac"/>
    <property type="match status" value="1"/>
</dbReference>
<name>A0A2C9DZ53_UREP2</name>
<dbReference type="EC" id="5.6.2.1" evidence="10"/>
<dbReference type="InterPro" id="IPR013497">
    <property type="entry name" value="Topo_IA_cen"/>
</dbReference>
<dbReference type="GO" id="GO:0005694">
    <property type="term" value="C:chromosome"/>
    <property type="evidence" value="ECO:0007669"/>
    <property type="project" value="InterPro"/>
</dbReference>
<dbReference type="SMART" id="SM00436">
    <property type="entry name" value="TOP1Bc"/>
    <property type="match status" value="1"/>
</dbReference>
<evidence type="ECO:0000256" key="1">
    <source>
        <dbReference type="ARBA" id="ARBA00000213"/>
    </source>
</evidence>
<dbReference type="CDD" id="cd00186">
    <property type="entry name" value="TOP1Ac"/>
    <property type="match status" value="1"/>
</dbReference>
<dbReference type="KEGG" id="upa:UPA3_0630"/>
<evidence type="ECO:0000256" key="3">
    <source>
        <dbReference type="ARBA" id="ARBA00022723"/>
    </source>
</evidence>
<dbReference type="PROSITE" id="PS50880">
    <property type="entry name" value="TOPRIM"/>
    <property type="match status" value="1"/>
</dbReference>
<feature type="site" description="Interaction with DNA" evidence="10">
    <location>
        <position position="37"/>
    </location>
</feature>
<feature type="active site" description="O-(5'-phospho-DNA)-tyrosine intermediate" evidence="10">
    <location>
        <position position="314"/>
    </location>
</feature>
<evidence type="ECO:0000256" key="9">
    <source>
        <dbReference type="ARBA" id="ARBA00023235"/>
    </source>
</evidence>
<comment type="similarity">
    <text evidence="2 10">Belongs to the type IA topoisomerase family.</text>
</comment>
<dbReference type="Gene3D" id="1.10.290.10">
    <property type="entry name" value="Topoisomerase I, domain 4"/>
    <property type="match status" value="1"/>
</dbReference>
<dbReference type="InterPro" id="IPR006171">
    <property type="entry name" value="TOPRIM_dom"/>
</dbReference>
<evidence type="ECO:0000256" key="2">
    <source>
        <dbReference type="ARBA" id="ARBA00009446"/>
    </source>
</evidence>
<dbReference type="GO" id="GO:0003677">
    <property type="term" value="F:DNA binding"/>
    <property type="evidence" value="ECO:0007669"/>
    <property type="project" value="UniProtKB-KW"/>
</dbReference>
<dbReference type="Pfam" id="PF01131">
    <property type="entry name" value="Topoisom_bac"/>
    <property type="match status" value="1"/>
</dbReference>
<dbReference type="Pfam" id="PF01396">
    <property type="entry name" value="Zn_ribbon_Top1"/>
    <property type="match status" value="2"/>
</dbReference>
<keyword evidence="3" id="KW-0479">Metal-binding</keyword>
<keyword evidence="6" id="KW-0460">Magnesium</keyword>
<evidence type="ECO:0000313" key="13">
    <source>
        <dbReference type="EMBL" id="ACA33247.1"/>
    </source>
</evidence>
<protein>
    <recommendedName>
        <fullName evidence="10">DNA topoisomerase 1</fullName>
        <ecNumber evidence="10">5.6.2.1</ecNumber>
    </recommendedName>
    <alternativeName>
        <fullName evidence="10">DNA topoisomerase I</fullName>
    </alternativeName>
</protein>
<evidence type="ECO:0000256" key="8">
    <source>
        <dbReference type="ARBA" id="ARBA00023125"/>
    </source>
</evidence>
<feature type="site" description="Interaction with DNA" evidence="10">
    <location>
        <position position="157"/>
    </location>
</feature>
<feature type="site" description="Interaction with DNA" evidence="10">
    <location>
        <position position="506"/>
    </location>
</feature>
<dbReference type="InterPro" id="IPR003601">
    <property type="entry name" value="Topo_IA_2"/>
</dbReference>
<dbReference type="HOGENOM" id="CLU_002929_4_3_14"/>
<dbReference type="PROSITE" id="PS52039">
    <property type="entry name" value="TOPO_IA_2"/>
    <property type="match status" value="1"/>
</dbReference>
<dbReference type="SMART" id="SM00493">
    <property type="entry name" value="TOPRIM"/>
    <property type="match status" value="1"/>
</dbReference>
<dbReference type="GO" id="GO:0008270">
    <property type="term" value="F:zinc ion binding"/>
    <property type="evidence" value="ECO:0007669"/>
    <property type="project" value="UniProtKB-KW"/>
</dbReference>
<dbReference type="InterPro" id="IPR034149">
    <property type="entry name" value="TOPRIM_TopoI"/>
</dbReference>
<comment type="caution">
    <text evidence="10">Lacks conserved residue(s) required for the propagation of feature annotation.</text>
</comment>
<dbReference type="Gene3D" id="3.40.50.140">
    <property type="match status" value="1"/>
</dbReference>
<feature type="site" description="Interaction with DNA" evidence="10">
    <location>
        <position position="316"/>
    </location>
</feature>
<evidence type="ECO:0000256" key="10">
    <source>
        <dbReference type="HAMAP-Rule" id="MF_00952"/>
    </source>
</evidence>
<dbReference type="PANTHER" id="PTHR42785:SF1">
    <property type="entry name" value="DNA TOPOISOMERASE"/>
    <property type="match status" value="1"/>
</dbReference>
<reference evidence="13 14" key="1">
    <citation type="submission" date="2008-02" db="EMBL/GenBank/DDBJ databases">
        <title>Genome sequence of Ureaplasma parvum serovar 3.</title>
        <authorList>
            <person name="Methe B.A."/>
            <person name="Glass J."/>
            <person name="Waites K."/>
            <person name="Shrivastava S."/>
        </authorList>
    </citation>
    <scope>NUCLEOTIDE SEQUENCE [LARGE SCALE GENOMIC DNA]</scope>
    <source>
        <strain evidence="14">ATCC 27815 / 27 / NCTC 11736</strain>
    </source>
</reference>
<feature type="domain" description="Topo IA-type catalytic" evidence="12">
    <location>
        <begin position="138"/>
        <end position="575"/>
    </location>
</feature>
<dbReference type="HAMAP" id="MF_00952">
    <property type="entry name" value="Topoisom_1_prok"/>
    <property type="match status" value="1"/>
</dbReference>
<keyword evidence="5" id="KW-0862">Zinc</keyword>
<dbReference type="Proteomes" id="UP000002162">
    <property type="component" value="Chromosome"/>
</dbReference>
<gene>
    <name evidence="10 13" type="primary">topA</name>
    <name evidence="13" type="ordered locus">UPA3_0630</name>
</gene>
<feature type="site" description="Interaction with DNA" evidence="10">
    <location>
        <position position="152"/>
    </location>
</feature>
<comment type="function">
    <text evidence="10">Releases the supercoiling and torsional tension of DNA, which is introduced during the DNA replication and transcription, by transiently cleaving and rejoining one strand of the DNA duplex. Introduces a single-strand break via transesterification at a target site in duplex DNA. The scissile phosphodiester is attacked by the catalytic tyrosine of the enzyme, resulting in the formation of a DNA-(5'-phosphotyrosyl)-enzyme intermediate and the expulsion of a 3'-OH DNA strand. The free DNA strand then undergoes passage around the unbroken strand, thus removing DNA supercoils. Finally, in the religation step, the DNA 3'-OH attacks the covalent intermediate to expel the active-site tyrosine and restore the DNA phosphodiester backbone.</text>
</comment>
<dbReference type="InterPro" id="IPR023405">
    <property type="entry name" value="Topo_IA_core_domain"/>
</dbReference>
<dbReference type="SUPFAM" id="SSF57783">
    <property type="entry name" value="Zinc beta-ribbon"/>
    <property type="match status" value="1"/>
</dbReference>
<dbReference type="InterPro" id="IPR013825">
    <property type="entry name" value="Topo_IA_cen_sub2"/>
</dbReference>
<evidence type="ECO:0000313" key="14">
    <source>
        <dbReference type="Proteomes" id="UP000002162"/>
    </source>
</evidence>
<evidence type="ECO:0000256" key="7">
    <source>
        <dbReference type="ARBA" id="ARBA00023029"/>
    </source>
</evidence>
<evidence type="ECO:0000256" key="6">
    <source>
        <dbReference type="ARBA" id="ARBA00022842"/>
    </source>
</evidence>
<dbReference type="InterPro" id="IPR013824">
    <property type="entry name" value="Topo_IA_cen_sub1"/>
</dbReference>
<dbReference type="AlphaFoldDB" id="A0A2C9DZ53"/>
<accession>A0A2C9DZ53</accession>
<sequence length="681" mass="79204">MGEKMQKDLIVVESPNKIKSIQSYLGDSYNVIATCGHLRELAKKSGYDPKTYDLKWEIIKTTNKKLSKKQQIKTIIDLAKKSNNIYLATDPDREGEAISWHVYDLLPKKDKERVKRITFNEITQKAILKSIDEKHDIDFNLVDSQFARRILDRVIGYKLSGLVKKNLHGLSAGRVQSIALLFVVERELERRSFVKEEWYQIEGIIEKNIFVSLRKIPYDVELYNQKDNSDSDLKFLHKKDAQRVIDDLSDIFKVYSIDDLKITKGDVQLPLTTDKLLQIASNNFGWSANKTTLIAQQMFEGLEINNQQLALITYPRTDSERLSDDFLQEANAFIENNFGKEYLENFKNKKINRKEVNIQDAHEAIRPVDINLKPEEIKDYVSLDIYKLYNLVWNKTLSALMKVPTFNKQVIRFINNEYKFYTAYKTIRTLGYWILDFYKKQRDELEFQPPIINVGDEFKKEKIDLIQKETTPPPYYTEASLIAALKNAGVGRPSTYATMATIGTTRGYINKDKSKLIPTELGIKVIQELKEAFPKVISIKFTSEMEERLDVIANGKLFWKDLVSTFIPIFEEEVKQAYTKIEKVPDEKINRLCPICAHDLLIKRSRMNTRFIACSNFPTCRFTESLEKPEILNELCPNCSKSLVKRKNRKNKYFIGCTGYPECNFIRNLDESNNDKNDFNQ</sequence>
<feature type="region of interest" description="Interaction with DNA" evidence="10">
    <location>
        <begin position="171"/>
        <end position="176"/>
    </location>
</feature>
<keyword evidence="8 10" id="KW-0238">DNA-binding</keyword>
<feature type="site" description="Interaction with DNA" evidence="10">
    <location>
        <position position="148"/>
    </location>
</feature>
<dbReference type="Gene3D" id="3.30.65.10">
    <property type="entry name" value="Bacterial Topoisomerase I, domain 1"/>
    <property type="match status" value="2"/>
</dbReference>
<comment type="subunit">
    <text evidence="10">Monomer.</text>
</comment>
<dbReference type="CDD" id="cd03363">
    <property type="entry name" value="TOPRIM_TopoIA_TopoI"/>
    <property type="match status" value="1"/>
</dbReference>
<dbReference type="Gene3D" id="1.10.460.10">
    <property type="entry name" value="Topoisomerase I, domain 2"/>
    <property type="match status" value="1"/>
</dbReference>
<proteinExistence type="inferred from homology"/>
<dbReference type="InterPro" id="IPR013826">
    <property type="entry name" value="Topo_IA_cen_sub3"/>
</dbReference>
<dbReference type="GO" id="GO:0003917">
    <property type="term" value="F:DNA topoisomerase type I (single strand cut, ATP-independent) activity"/>
    <property type="evidence" value="ECO:0007669"/>
    <property type="project" value="UniProtKB-UniRule"/>
</dbReference>
<evidence type="ECO:0000256" key="5">
    <source>
        <dbReference type="ARBA" id="ARBA00022833"/>
    </source>
</evidence>
<dbReference type="SUPFAM" id="SSF56712">
    <property type="entry name" value="Prokaryotic type I DNA topoisomerase"/>
    <property type="match status" value="1"/>
</dbReference>